<gene>
    <name evidence="3" type="ORF">PEVE_00035491</name>
</gene>
<comment type="caution">
    <text evidence="3">The sequence shown here is derived from an EMBL/GenBank/DDBJ whole genome shotgun (WGS) entry which is preliminary data.</text>
</comment>
<dbReference type="EMBL" id="CALNXI010000550">
    <property type="protein sequence ID" value="CAH3029076.1"/>
    <property type="molecule type" value="Genomic_DNA"/>
</dbReference>
<keyword evidence="1" id="KW-0812">Transmembrane</keyword>
<keyword evidence="1" id="KW-0472">Membrane</keyword>
<evidence type="ECO:0000313" key="4">
    <source>
        <dbReference type="Proteomes" id="UP001159427"/>
    </source>
</evidence>
<keyword evidence="4" id="KW-1185">Reference proteome</keyword>
<feature type="signal peptide" evidence="2">
    <location>
        <begin position="1"/>
        <end position="21"/>
    </location>
</feature>
<dbReference type="Proteomes" id="UP001159427">
    <property type="component" value="Unassembled WGS sequence"/>
</dbReference>
<reference evidence="3 4" key="1">
    <citation type="submission" date="2022-05" db="EMBL/GenBank/DDBJ databases">
        <authorList>
            <consortium name="Genoscope - CEA"/>
            <person name="William W."/>
        </authorList>
    </citation>
    <scope>NUCLEOTIDE SEQUENCE [LARGE SCALE GENOMIC DNA]</scope>
</reference>
<keyword evidence="2" id="KW-0732">Signal</keyword>
<evidence type="ECO:0000256" key="1">
    <source>
        <dbReference type="SAM" id="Phobius"/>
    </source>
</evidence>
<evidence type="ECO:0000313" key="3">
    <source>
        <dbReference type="EMBL" id="CAH3029076.1"/>
    </source>
</evidence>
<keyword evidence="1" id="KW-1133">Transmembrane helix</keyword>
<protein>
    <submittedName>
        <fullName evidence="3">Uncharacterized protein</fullName>
    </submittedName>
</protein>
<feature type="chain" id="PRO_5047199242" evidence="2">
    <location>
        <begin position="22"/>
        <end position="60"/>
    </location>
</feature>
<sequence length="60" mass="6311">MSGRLGKVVLALPSIIDILLAECSDNVVQKGGIIDFLISIIVLIAVVSVNIVISNPSLHE</sequence>
<organism evidence="3 4">
    <name type="scientific">Porites evermanni</name>
    <dbReference type="NCBI Taxonomy" id="104178"/>
    <lineage>
        <taxon>Eukaryota</taxon>
        <taxon>Metazoa</taxon>
        <taxon>Cnidaria</taxon>
        <taxon>Anthozoa</taxon>
        <taxon>Hexacorallia</taxon>
        <taxon>Scleractinia</taxon>
        <taxon>Fungiina</taxon>
        <taxon>Poritidae</taxon>
        <taxon>Porites</taxon>
    </lineage>
</organism>
<accession>A0ABN8MKM2</accession>
<evidence type="ECO:0000256" key="2">
    <source>
        <dbReference type="SAM" id="SignalP"/>
    </source>
</evidence>
<name>A0ABN8MKM2_9CNID</name>
<proteinExistence type="predicted"/>
<feature type="transmembrane region" description="Helical" evidence="1">
    <location>
        <begin position="33"/>
        <end position="53"/>
    </location>
</feature>